<dbReference type="RefSeq" id="WP_155040973.1">
    <property type="nucleotide sequence ID" value="NZ_JBHGCD010000021.1"/>
</dbReference>
<evidence type="ECO:0000313" key="3">
    <source>
        <dbReference type="Proteomes" id="UP000449846"/>
    </source>
</evidence>
<feature type="domain" description="Methyltransferase type 11" evidence="1">
    <location>
        <begin position="65"/>
        <end position="147"/>
    </location>
</feature>
<dbReference type="AlphaFoldDB" id="A0A844HME6"/>
<dbReference type="Pfam" id="PF08241">
    <property type="entry name" value="Methyltransf_11"/>
    <property type="match status" value="1"/>
</dbReference>
<proteinExistence type="predicted"/>
<dbReference type="EMBL" id="WMIG01000012">
    <property type="protein sequence ID" value="MTH61036.1"/>
    <property type="molecule type" value="Genomic_DNA"/>
</dbReference>
<name>A0A844HME6_9RHOB</name>
<sequence>MTDLCIPDATRDRIEALLVQGKNVYQPLYNAPFAPSIAPLRPCDDRCRAVEASMGDRIAGRKLWDVGCSLGYNTLYFVERGMIGHGIDIDPRNVAICNEIAGWTRGEARFSLGALTPETVETIAPGEYDYAFFFSVLHHIIEVRGLAAMQDMMREITSRIPTIYVELALRREIPPPGYTWDRHLPEDELAIFSTCSGLDITPIGRFDTHVGPMQRPLYRVSGKVRS</sequence>
<evidence type="ECO:0000259" key="1">
    <source>
        <dbReference type="Pfam" id="PF08241"/>
    </source>
</evidence>
<organism evidence="2 3">
    <name type="scientific">Paracoccus litorisediminis</name>
    <dbReference type="NCBI Taxonomy" id="2006130"/>
    <lineage>
        <taxon>Bacteria</taxon>
        <taxon>Pseudomonadati</taxon>
        <taxon>Pseudomonadota</taxon>
        <taxon>Alphaproteobacteria</taxon>
        <taxon>Rhodobacterales</taxon>
        <taxon>Paracoccaceae</taxon>
        <taxon>Paracoccus</taxon>
    </lineage>
</organism>
<keyword evidence="2" id="KW-0489">Methyltransferase</keyword>
<dbReference type="InterPro" id="IPR029063">
    <property type="entry name" value="SAM-dependent_MTases_sf"/>
</dbReference>
<keyword evidence="3" id="KW-1185">Reference proteome</keyword>
<dbReference type="CDD" id="cd02440">
    <property type="entry name" value="AdoMet_MTases"/>
    <property type="match status" value="1"/>
</dbReference>
<dbReference type="GO" id="GO:0032259">
    <property type="term" value="P:methylation"/>
    <property type="evidence" value="ECO:0007669"/>
    <property type="project" value="UniProtKB-KW"/>
</dbReference>
<dbReference type="SUPFAM" id="SSF53335">
    <property type="entry name" value="S-adenosyl-L-methionine-dependent methyltransferases"/>
    <property type="match status" value="1"/>
</dbReference>
<gene>
    <name evidence="2" type="ORF">GL300_17635</name>
</gene>
<dbReference type="Gene3D" id="3.40.50.150">
    <property type="entry name" value="Vaccinia Virus protein VP39"/>
    <property type="match status" value="1"/>
</dbReference>
<protein>
    <submittedName>
        <fullName evidence="2">Methyltransferase domain-containing protein</fullName>
    </submittedName>
</protein>
<reference evidence="2 3" key="1">
    <citation type="submission" date="2019-11" db="EMBL/GenBank/DDBJ databases">
        <authorList>
            <person name="Dong K."/>
        </authorList>
    </citation>
    <scope>NUCLEOTIDE SEQUENCE [LARGE SCALE GENOMIC DNA]</scope>
    <source>
        <strain evidence="2 3">NBRC 112902</strain>
    </source>
</reference>
<accession>A0A844HME6</accession>
<dbReference type="GO" id="GO:0008757">
    <property type="term" value="F:S-adenosylmethionine-dependent methyltransferase activity"/>
    <property type="evidence" value="ECO:0007669"/>
    <property type="project" value="InterPro"/>
</dbReference>
<dbReference type="Proteomes" id="UP000449846">
    <property type="component" value="Unassembled WGS sequence"/>
</dbReference>
<evidence type="ECO:0000313" key="2">
    <source>
        <dbReference type="EMBL" id="MTH61036.1"/>
    </source>
</evidence>
<dbReference type="InterPro" id="IPR013216">
    <property type="entry name" value="Methyltransf_11"/>
</dbReference>
<dbReference type="OrthoDB" id="9791837at2"/>
<keyword evidence="2" id="KW-0808">Transferase</keyword>
<comment type="caution">
    <text evidence="2">The sequence shown here is derived from an EMBL/GenBank/DDBJ whole genome shotgun (WGS) entry which is preliminary data.</text>
</comment>